<reference evidence="1 2" key="1">
    <citation type="submission" date="2018-09" db="EMBL/GenBank/DDBJ databases">
        <title>Phylogeny of the Shewanellaceae, and recommendation for two new genera, Pseudoshewanella and Parashewanella.</title>
        <authorList>
            <person name="Wang G."/>
        </authorList>
    </citation>
    <scope>NUCLEOTIDE SEQUENCE [LARGE SCALE GENOMIC DNA]</scope>
    <source>
        <strain evidence="1 2">C51</strain>
    </source>
</reference>
<protein>
    <submittedName>
        <fullName evidence="1">Uncharacterized protein</fullName>
    </submittedName>
</protein>
<dbReference type="Proteomes" id="UP000281474">
    <property type="component" value="Unassembled WGS sequence"/>
</dbReference>
<name>A0A3L8PT05_9GAMM</name>
<dbReference type="Pfam" id="PF06892">
    <property type="entry name" value="Phage_CP76"/>
    <property type="match status" value="1"/>
</dbReference>
<evidence type="ECO:0000313" key="2">
    <source>
        <dbReference type="Proteomes" id="UP000281474"/>
    </source>
</evidence>
<dbReference type="GO" id="GO:0003677">
    <property type="term" value="F:DNA binding"/>
    <property type="evidence" value="ECO:0007669"/>
    <property type="project" value="InterPro"/>
</dbReference>
<dbReference type="EMBL" id="QZEI01000115">
    <property type="protein sequence ID" value="RLV57949.1"/>
    <property type="molecule type" value="Genomic_DNA"/>
</dbReference>
<gene>
    <name evidence="1" type="ORF">D5018_19830</name>
</gene>
<dbReference type="InterPro" id="IPR009679">
    <property type="entry name" value="Phage_186_CII-like"/>
</dbReference>
<keyword evidence="2" id="KW-1185">Reference proteome</keyword>
<proteinExistence type="predicted"/>
<comment type="caution">
    <text evidence="1">The sequence shown here is derived from an EMBL/GenBank/DDBJ whole genome shotgun (WGS) entry which is preliminary data.</text>
</comment>
<evidence type="ECO:0000313" key="1">
    <source>
        <dbReference type="EMBL" id="RLV57949.1"/>
    </source>
</evidence>
<dbReference type="AlphaFoldDB" id="A0A3L8PT05"/>
<dbReference type="RefSeq" id="WP_121840718.1">
    <property type="nucleotide sequence ID" value="NZ_ML014864.1"/>
</dbReference>
<accession>A0A3L8PT05</accession>
<dbReference type="OrthoDB" id="6418490at2"/>
<sequence length="162" mass="18406">MYIPQTETHPHVNGSFRAFAINESLKDVALASGFHNPQLLRNKLLINQPHQLTLNELVKITKVSKNRCIVDGLLLELDCLPSVPITETNQLSFTDVIERTLSMNTELGHITELTLALKQTRKLTEAMRHQLLSHITSLMTKLGCYAHIIEQRYSSKLNNSEY</sequence>
<organism evidence="1 2">
    <name type="scientific">Parashewanella curva</name>
    <dbReference type="NCBI Taxonomy" id="2338552"/>
    <lineage>
        <taxon>Bacteria</taxon>
        <taxon>Pseudomonadati</taxon>
        <taxon>Pseudomonadota</taxon>
        <taxon>Gammaproteobacteria</taxon>
        <taxon>Alteromonadales</taxon>
        <taxon>Shewanellaceae</taxon>
        <taxon>Parashewanella</taxon>
    </lineage>
</organism>